<keyword evidence="1" id="KW-0732">Signal</keyword>
<feature type="signal peptide" evidence="1">
    <location>
        <begin position="1"/>
        <end position="30"/>
    </location>
</feature>
<gene>
    <name evidence="2" type="ORF">PA905_21180</name>
</gene>
<sequence>MILNRWIKAISVLIFVFSLALITSPLPANAASSSYQLTCEDINIYGSIAVLNHYQEHDIMIYTT</sequence>
<evidence type="ECO:0000313" key="3">
    <source>
        <dbReference type="Proteomes" id="UP000299794"/>
    </source>
</evidence>
<comment type="caution">
    <text evidence="2">The sequence shown here is derived from an EMBL/GenBank/DDBJ whole genome shotgun (WGS) entry which is preliminary data.</text>
</comment>
<evidence type="ECO:0000256" key="1">
    <source>
        <dbReference type="SAM" id="SignalP"/>
    </source>
</evidence>
<dbReference type="Proteomes" id="UP000299794">
    <property type="component" value="Unassembled WGS sequence"/>
</dbReference>
<organism evidence="2 3">
    <name type="scientific">Planktothrix agardhii CCAP 1459/11A</name>
    <dbReference type="NCBI Taxonomy" id="282420"/>
    <lineage>
        <taxon>Bacteria</taxon>
        <taxon>Bacillati</taxon>
        <taxon>Cyanobacteriota</taxon>
        <taxon>Cyanophyceae</taxon>
        <taxon>Oscillatoriophycideae</taxon>
        <taxon>Oscillatoriales</taxon>
        <taxon>Microcoleaceae</taxon>
        <taxon>Planktothrix</taxon>
    </lineage>
</organism>
<accession>A0A4P5ZVT3</accession>
<name>A0A4P5ZVT3_PLAAG</name>
<protein>
    <submittedName>
        <fullName evidence="2">Uncharacterized protein</fullName>
    </submittedName>
</protein>
<reference evidence="3" key="1">
    <citation type="submission" date="2019-02" db="EMBL/GenBank/DDBJ databases">
        <title>Draft genome sequence of Planktothrix agardhii NIES-905.</title>
        <authorList>
            <person name="Yamaguchi H."/>
            <person name="Suzuki S."/>
            <person name="Kawachi M."/>
        </authorList>
    </citation>
    <scope>NUCLEOTIDE SEQUENCE [LARGE SCALE GENOMIC DNA]</scope>
    <source>
        <strain evidence="3">CCAP 1459/11A</strain>
    </source>
</reference>
<proteinExistence type="predicted"/>
<evidence type="ECO:0000313" key="2">
    <source>
        <dbReference type="EMBL" id="GDZ94165.1"/>
    </source>
</evidence>
<dbReference type="AlphaFoldDB" id="A0A4P5ZVT3"/>
<dbReference type="EMBL" id="BJCD01000041">
    <property type="protein sequence ID" value="GDZ94165.1"/>
    <property type="molecule type" value="Genomic_DNA"/>
</dbReference>
<feature type="chain" id="PRO_5020566820" evidence="1">
    <location>
        <begin position="31"/>
        <end position="64"/>
    </location>
</feature>